<dbReference type="Proteomes" id="UP001390963">
    <property type="component" value="Unassembled WGS sequence"/>
</dbReference>
<gene>
    <name evidence="3" type="ORF">VZD24_05230</name>
    <name evidence="2" type="ORF">VZD85_07340</name>
</gene>
<evidence type="ECO:0000313" key="4">
    <source>
        <dbReference type="Proteomes" id="UP001388259"/>
    </source>
</evidence>
<dbReference type="EMBL" id="JAZBJM010000003">
    <property type="protein sequence ID" value="MEM0518159.1"/>
    <property type="molecule type" value="Genomic_DNA"/>
</dbReference>
<dbReference type="InterPro" id="IPR019734">
    <property type="entry name" value="TPR_rpt"/>
</dbReference>
<comment type="caution">
    <text evidence="2">The sequence shown here is derived from an EMBL/GenBank/DDBJ whole genome shotgun (WGS) entry which is preliminary data.</text>
</comment>
<evidence type="ECO:0000313" key="5">
    <source>
        <dbReference type="Proteomes" id="UP001390963"/>
    </source>
</evidence>
<dbReference type="InterPro" id="IPR011990">
    <property type="entry name" value="TPR-like_helical_dom_sf"/>
</dbReference>
<keyword evidence="1" id="KW-0802">TPR repeat</keyword>
<dbReference type="PANTHER" id="PTHR12558:SF13">
    <property type="entry name" value="CELL DIVISION CYCLE PROTEIN 27 HOMOLOG"/>
    <property type="match status" value="1"/>
</dbReference>
<evidence type="ECO:0000313" key="2">
    <source>
        <dbReference type="EMBL" id="MEM0518159.1"/>
    </source>
</evidence>
<reference evidence="2 5" key="1">
    <citation type="submission" date="2024-01" db="EMBL/GenBank/DDBJ databases">
        <title>Aequorivita flavus sp. nov., isolated from deep-sea sediment.</title>
        <authorList>
            <person name="Chen X."/>
        </authorList>
    </citation>
    <scope>NUCLEOTIDE SEQUENCE</scope>
    <source>
        <strain evidence="2">MCCC 1A16923</strain>
        <strain evidence="3 5">MCCC 1A16935</strain>
    </source>
</reference>
<dbReference type="Proteomes" id="UP001388259">
    <property type="component" value="Unassembled WGS sequence"/>
</dbReference>
<dbReference type="EMBL" id="JBANCF010000003">
    <property type="protein sequence ID" value="MEM0572909.1"/>
    <property type="molecule type" value="Genomic_DNA"/>
</dbReference>
<organism evidence="2 4">
    <name type="scientific">Aequorivita flava</name>
    <dbReference type="NCBI Taxonomy" id="3114371"/>
    <lineage>
        <taxon>Bacteria</taxon>
        <taxon>Pseudomonadati</taxon>
        <taxon>Bacteroidota</taxon>
        <taxon>Flavobacteriia</taxon>
        <taxon>Flavobacteriales</taxon>
        <taxon>Flavobacteriaceae</taxon>
        <taxon>Aequorivita</taxon>
    </lineage>
</organism>
<proteinExistence type="predicted"/>
<dbReference type="SMART" id="SM00028">
    <property type="entry name" value="TPR"/>
    <property type="match status" value="5"/>
</dbReference>
<evidence type="ECO:0000313" key="3">
    <source>
        <dbReference type="EMBL" id="MEM0572909.1"/>
    </source>
</evidence>
<keyword evidence="5" id="KW-1185">Reference proteome</keyword>
<evidence type="ECO:0000256" key="1">
    <source>
        <dbReference type="PROSITE-ProRule" id="PRU00339"/>
    </source>
</evidence>
<dbReference type="AlphaFoldDB" id="A0AB35YVR0"/>
<dbReference type="Gene3D" id="1.25.40.10">
    <property type="entry name" value="Tetratricopeptide repeat domain"/>
    <property type="match status" value="2"/>
</dbReference>
<sequence>MQIKVYYKWMRFSPFGGNAAGRGGLYLLFILLPLFTIAQTNYEQAEEYFKQENFSKAKPIFEYYLKQNPNDKQTREYLGDIAAYGKDWDEALLYYENLVKEEESNANYHFKYGGALGMKALSVSRLRAVTYIGEIKHHLERAAKLIPKHIEARWALVEFYIQLPGIIGGSEKKAIEYANELGAISKVDGYLAKGYIAEYSDRPKDAERYYKNAIEVGGSPHTYEKLADLYEKNNQPKEALETTSKALKIHRRNQLNYQIGKIAAQYNLEPEYGIKCLSQYLANYSIKDGVPKDWAYYRLAQIYKNLGKKEIALTWINKALLDRTDFKEAQQEKSLILAM</sequence>
<dbReference type="PROSITE" id="PS50005">
    <property type="entry name" value="TPR"/>
    <property type="match status" value="2"/>
</dbReference>
<dbReference type="Pfam" id="PF13181">
    <property type="entry name" value="TPR_8"/>
    <property type="match status" value="1"/>
</dbReference>
<dbReference type="PANTHER" id="PTHR12558">
    <property type="entry name" value="CELL DIVISION CYCLE 16,23,27"/>
    <property type="match status" value="1"/>
</dbReference>
<dbReference type="SUPFAM" id="SSF48452">
    <property type="entry name" value="TPR-like"/>
    <property type="match status" value="1"/>
</dbReference>
<feature type="repeat" description="TPR" evidence="1">
    <location>
        <begin position="38"/>
        <end position="71"/>
    </location>
</feature>
<accession>A0AB35YVR0</accession>
<feature type="repeat" description="TPR" evidence="1">
    <location>
        <begin position="220"/>
        <end position="253"/>
    </location>
</feature>
<name>A0AB35YVR0_9FLAO</name>
<dbReference type="Pfam" id="PF13432">
    <property type="entry name" value="TPR_16"/>
    <property type="match status" value="1"/>
</dbReference>
<dbReference type="RefSeq" id="WP_342687150.1">
    <property type="nucleotide sequence ID" value="NZ_JAZBJM010000003.1"/>
</dbReference>
<protein>
    <submittedName>
        <fullName evidence="2">Tetratricopeptide repeat protein</fullName>
    </submittedName>
</protein>